<dbReference type="OrthoDB" id="9770049at2"/>
<organism evidence="2 3">
    <name type="scientific">Novibacillus thermophilus</name>
    <dbReference type="NCBI Taxonomy" id="1471761"/>
    <lineage>
        <taxon>Bacteria</taxon>
        <taxon>Bacillati</taxon>
        <taxon>Bacillota</taxon>
        <taxon>Bacilli</taxon>
        <taxon>Bacillales</taxon>
        <taxon>Thermoactinomycetaceae</taxon>
        <taxon>Novibacillus</taxon>
    </lineage>
</organism>
<gene>
    <name evidence="2" type="ORF">B0W44_16855</name>
</gene>
<dbReference type="InterPro" id="IPR054008">
    <property type="entry name" value="Csm6_6H"/>
</dbReference>
<dbReference type="EMBL" id="CP019699">
    <property type="protein sequence ID" value="AQS57168.1"/>
    <property type="molecule type" value="Genomic_DNA"/>
</dbReference>
<dbReference type="KEGG" id="ntr:B0W44_16855"/>
<dbReference type="RefSeq" id="WP_077721033.1">
    <property type="nucleotide sequence ID" value="NZ_CP019699.1"/>
</dbReference>
<reference evidence="2 3" key="1">
    <citation type="journal article" date="2015" name="Int. J. Syst. Evol. Microbiol.">
        <title>Novibacillus thermophilus gen. nov., sp. nov., a Gram-staining-negative and moderately thermophilic member of the family Thermoactinomycetaceae.</title>
        <authorList>
            <person name="Yang G."/>
            <person name="Chen J."/>
            <person name="Zhou S."/>
        </authorList>
    </citation>
    <scope>NUCLEOTIDE SEQUENCE [LARGE SCALE GENOMIC DNA]</scope>
    <source>
        <strain evidence="2 3">SG-1</strain>
    </source>
</reference>
<proteinExistence type="predicted"/>
<evidence type="ECO:0000259" key="1">
    <source>
        <dbReference type="Pfam" id="PF22205"/>
    </source>
</evidence>
<name>A0A1U9KAV3_9BACL</name>
<dbReference type="AlphaFoldDB" id="A0A1U9KAV3"/>
<dbReference type="Pfam" id="PF09670">
    <property type="entry name" value="Cas_Cas02710"/>
    <property type="match status" value="1"/>
</dbReference>
<sequence length="428" mass="49409">MRVLLSTVGGSDRPIVTSIQNNEPDYVIFFCSAPTINHRGSCTMIDGEGEVGETGKHRESIVKQTNLTENQYLIVPVDTDDPYDTYEKALQYIEKYVEEGHEVIVDYTGGTVSMVAGLGAAGIEHPECKLNVVTGVRQDLIRVKDGMEKSKRIPVNKAFIRRGLNVWKENFNKNNYTAALQTLDQLQQYGFVDEHEDELNKYYYLTKGFQAWDRFDYHGAVQYFDLYKHDPHISGYNETVKKLANYKEFIKKWSPDNKKWPPGPGFLLVYDVIYNAMRKGRRGLYDDATARIYRAVEMYAQFSLMTSKERMLSSDIKLDKIPENYHDDYSKFKDNKGRIKLGLVDTYELLDILGHPISAAWKEWKERIKNIVEIRNRSFLAHGFDPIEEHSYKLVEDTVLQFIRKCDESLGFSQGIDAYKDFPSAIDL</sequence>
<accession>A0A1U9KAV3</accession>
<evidence type="ECO:0000313" key="3">
    <source>
        <dbReference type="Proteomes" id="UP000188603"/>
    </source>
</evidence>
<evidence type="ECO:0000313" key="2">
    <source>
        <dbReference type="EMBL" id="AQS57168.1"/>
    </source>
</evidence>
<protein>
    <submittedName>
        <fullName evidence="2">CRISPR-associated protein</fullName>
    </submittedName>
</protein>
<keyword evidence="3" id="KW-1185">Reference proteome</keyword>
<dbReference type="InterPro" id="IPR014082">
    <property type="entry name" value="CRISPR-assoc_prot_Cas02710"/>
</dbReference>
<dbReference type="STRING" id="1471761.B0W44_16855"/>
<dbReference type="NCBIfam" id="TIGR02710">
    <property type="entry name" value="TIGR02710 family CRISPR-associated CARF protein"/>
    <property type="match status" value="1"/>
</dbReference>
<dbReference type="Pfam" id="PF22205">
    <property type="entry name" value="Csm6_6H"/>
    <property type="match status" value="1"/>
</dbReference>
<feature type="domain" description="Csm6 6H" evidence="1">
    <location>
        <begin position="168"/>
        <end position="240"/>
    </location>
</feature>
<dbReference type="Proteomes" id="UP000188603">
    <property type="component" value="Chromosome"/>
</dbReference>